<dbReference type="RefSeq" id="WP_104967409.1">
    <property type="nucleotide sequence ID" value="NZ_CP025536.1"/>
</dbReference>
<gene>
    <name evidence="1" type="ORF">C0J00_02480</name>
</gene>
<dbReference type="GeneID" id="98392777"/>
<name>A0A2L0D3C4_9STRE</name>
<protein>
    <submittedName>
        <fullName evidence="1">Uncharacterized protein</fullName>
    </submittedName>
</protein>
<dbReference type="AlphaFoldDB" id="A0A2L0D3C4"/>
<keyword evidence="2" id="KW-1185">Reference proteome</keyword>
<accession>A0A2L0D3C4</accession>
<organism evidence="1 2">
    <name type="scientific">Streptococcus pluranimalium</name>
    <dbReference type="NCBI Taxonomy" id="82348"/>
    <lineage>
        <taxon>Bacteria</taxon>
        <taxon>Bacillati</taxon>
        <taxon>Bacillota</taxon>
        <taxon>Bacilli</taxon>
        <taxon>Lactobacillales</taxon>
        <taxon>Streptococcaceae</taxon>
        <taxon>Streptococcus</taxon>
    </lineage>
</organism>
<dbReference type="EMBL" id="CP025536">
    <property type="protein sequence ID" value="AUW96071.1"/>
    <property type="molecule type" value="Genomic_DNA"/>
</dbReference>
<reference evidence="1 2" key="1">
    <citation type="submission" date="2017-12" db="EMBL/GenBank/DDBJ databases">
        <authorList>
            <person name="Hurst M.R.H."/>
        </authorList>
    </citation>
    <scope>NUCLEOTIDE SEQUENCE [LARGE SCALE GENOMIC DNA]</scope>
    <source>
        <strain evidence="1 2">TH11417</strain>
    </source>
</reference>
<dbReference type="KEGG" id="splr:C0J00_02480"/>
<sequence length="80" mass="8721">MVTEQDYNNLADDVYNVENSKSDEIVKKGSIVGNDKYIVIHSKDNPDNGMQAMAVAPVDKNGEVDYSEVVIAYAGLNIAL</sequence>
<reference evidence="1 2" key="2">
    <citation type="submission" date="2018-02" db="EMBL/GenBank/DDBJ databases">
        <title>Whole genome sequencing analysis of Streptococcus pluranimalium isolated from cattle infected mastitis in China.</title>
        <authorList>
            <person name="Zhang J.-R."/>
            <person name="Hu G.-Z."/>
        </authorList>
    </citation>
    <scope>NUCLEOTIDE SEQUENCE [LARGE SCALE GENOMIC DNA]</scope>
    <source>
        <strain evidence="1 2">TH11417</strain>
    </source>
</reference>
<dbReference type="OrthoDB" id="6450827at2"/>
<evidence type="ECO:0000313" key="1">
    <source>
        <dbReference type="EMBL" id="AUW96071.1"/>
    </source>
</evidence>
<dbReference type="Proteomes" id="UP000238956">
    <property type="component" value="Chromosome"/>
</dbReference>
<proteinExistence type="predicted"/>
<evidence type="ECO:0000313" key="2">
    <source>
        <dbReference type="Proteomes" id="UP000238956"/>
    </source>
</evidence>